<evidence type="ECO:0000256" key="2">
    <source>
        <dbReference type="SAM" id="MobiDB-lite"/>
    </source>
</evidence>
<dbReference type="GO" id="GO:0015562">
    <property type="term" value="F:efflux transmembrane transporter activity"/>
    <property type="evidence" value="ECO:0007669"/>
    <property type="project" value="InterPro"/>
</dbReference>
<gene>
    <name evidence="3" type="ORF">SAMN05421753_10549</name>
</gene>
<sequence>MTLRLFSPAGSLKKSLCVGALLLLQSAGCSRTFWRDQADRDSYLAINERLNDPRWAVPRIDVTPDPRSRFFDPYDPDKEPLPPDDGAAHVYMNWVDGWQGYKGWHKFGDSMTVENPQWLANFGWSTDNIDPLTGEIVPALPELQNVTLPQAVELAQINKREYQDEIENVYLAALAVTFQRFQFGVRYLGTNGVEPVAGTTATFVPNGPGDNVAAGVAGGVSQLLPAGTQWAVEFANNTLWLFSGGNQTQSMSNLSFSIVQPLLFGAGRKVGLEGLTQSERNLLYEARTLARLRQEIFTDVVGGTPGFLTLLQQTQTVRNTRGNIAQLEEQVERLLGQSSRGKQFSSVDLANWPGGPFDSAKLPPPLQEKLRYDPDTHRLRWSSSTLLSVEEIDLLQNLSNDPGFQVAIRELIANLQTDVATLDVLQLQSTLASTIITLRNQEVTLQNALDAYKIELGLNTDIKLTIDVSMLKQFELIDPRVSELETKGKTFVRRWGATDDTMLDPERVRLLYAEFLGLVDNVQRNGVELVLKDLERVHQALPRRQQELDSEDFHQLENDLERAKFALTRAASELKEIREDVFEVARSLQGLSPENLIEIYEDLNQLRLDLVKVTQNLMVIQLCVRVELIELMPFETAMQDAVAIGLDNRVDLMNQRALVMDARRKVEIAANALLAGLSVVVDGDIRTPVGNKPFDFRGNQSQLRAGLSFTAPLDQIDERNAYRITLINYQRQRRDYMLYEDQVKQQIRNAWRQLFALRQNLETSRRAIRLAALRYDSAVEQSNQPVALGAASSRGSGVSGTNLQGALTNLLSAQNQLIQIWTNYEQNRLFIYRDMGIMVIGEDGMWVDPFYRSLMNGNQNDALEPTLHMDLPGDGAAGAGRSRLGSGDARTGVVDLAGKSGVVTASAEEPDSGNGPAQSVSGQLERAGFSRQSQERAVEQPRRRDDDDHQHHSGRNAGQAGRSRL</sequence>
<dbReference type="PANTHER" id="PTHR30203:SF33">
    <property type="entry name" value="BLR4455 PROTEIN"/>
    <property type="match status" value="1"/>
</dbReference>
<feature type="compositionally biased region" description="Basic and acidic residues" evidence="2">
    <location>
        <begin position="933"/>
        <end position="951"/>
    </location>
</feature>
<feature type="region of interest" description="Disordered" evidence="2">
    <location>
        <begin position="904"/>
        <end position="965"/>
    </location>
</feature>
<evidence type="ECO:0000256" key="1">
    <source>
        <dbReference type="SAM" id="Coils"/>
    </source>
</evidence>
<dbReference type="SUPFAM" id="SSF56954">
    <property type="entry name" value="Outer membrane efflux proteins (OEP)"/>
    <property type="match status" value="1"/>
</dbReference>
<dbReference type="PANTHER" id="PTHR30203">
    <property type="entry name" value="OUTER MEMBRANE CATION EFFLUX PROTEIN"/>
    <property type="match status" value="1"/>
</dbReference>
<evidence type="ECO:0000313" key="4">
    <source>
        <dbReference type="Proteomes" id="UP000199518"/>
    </source>
</evidence>
<dbReference type="Gene3D" id="1.20.1600.10">
    <property type="entry name" value="Outer membrane efflux proteins (OEP)"/>
    <property type="match status" value="1"/>
</dbReference>
<dbReference type="OrthoDB" id="235971at2"/>
<keyword evidence="4" id="KW-1185">Reference proteome</keyword>
<protein>
    <submittedName>
        <fullName evidence="3">Outer membrane efflux protein</fullName>
    </submittedName>
</protein>
<keyword evidence="1" id="KW-0175">Coiled coil</keyword>
<evidence type="ECO:0000313" key="3">
    <source>
        <dbReference type="EMBL" id="SFI05314.1"/>
    </source>
</evidence>
<dbReference type="InterPro" id="IPR010131">
    <property type="entry name" value="MdtP/NodT-like"/>
</dbReference>
<feature type="region of interest" description="Disordered" evidence="2">
    <location>
        <begin position="865"/>
        <end position="891"/>
    </location>
</feature>
<dbReference type="Proteomes" id="UP000199518">
    <property type="component" value="Unassembled WGS sequence"/>
</dbReference>
<feature type="coiled-coil region" evidence="1">
    <location>
        <begin position="310"/>
        <end position="337"/>
    </location>
</feature>
<proteinExistence type="predicted"/>
<dbReference type="RefSeq" id="WP_092048903.1">
    <property type="nucleotide sequence ID" value="NZ_FOQD01000005.1"/>
</dbReference>
<organism evidence="3 4">
    <name type="scientific">Planctomicrobium piriforme</name>
    <dbReference type="NCBI Taxonomy" id="1576369"/>
    <lineage>
        <taxon>Bacteria</taxon>
        <taxon>Pseudomonadati</taxon>
        <taxon>Planctomycetota</taxon>
        <taxon>Planctomycetia</taxon>
        <taxon>Planctomycetales</taxon>
        <taxon>Planctomycetaceae</taxon>
        <taxon>Planctomicrobium</taxon>
    </lineage>
</organism>
<name>A0A1I3F260_9PLAN</name>
<reference evidence="4" key="1">
    <citation type="submission" date="2016-10" db="EMBL/GenBank/DDBJ databases">
        <authorList>
            <person name="Varghese N."/>
            <person name="Submissions S."/>
        </authorList>
    </citation>
    <scope>NUCLEOTIDE SEQUENCE [LARGE SCALE GENOMIC DNA]</scope>
    <source>
        <strain evidence="4">DSM 26348</strain>
    </source>
</reference>
<feature type="compositionally biased region" description="Low complexity" evidence="2">
    <location>
        <begin position="879"/>
        <end position="890"/>
    </location>
</feature>
<dbReference type="EMBL" id="FOQD01000005">
    <property type="protein sequence ID" value="SFI05314.1"/>
    <property type="molecule type" value="Genomic_DNA"/>
</dbReference>
<dbReference type="AlphaFoldDB" id="A0A1I3F260"/>
<dbReference type="STRING" id="1576369.SAMN05421753_10549"/>
<accession>A0A1I3F260</accession>